<dbReference type="Proteomes" id="UP000245119">
    <property type="component" value="Linkage Group LG3"/>
</dbReference>
<evidence type="ECO:0000313" key="10">
    <source>
        <dbReference type="EMBL" id="PVD34977.1"/>
    </source>
</evidence>
<dbReference type="GO" id="GO:0005794">
    <property type="term" value="C:Golgi apparatus"/>
    <property type="evidence" value="ECO:0007669"/>
    <property type="project" value="UniProtKB-SubCell"/>
</dbReference>
<evidence type="ECO:0000259" key="9">
    <source>
        <dbReference type="Pfam" id="PF12742"/>
    </source>
</evidence>
<evidence type="ECO:0000313" key="11">
    <source>
        <dbReference type="Proteomes" id="UP000245119"/>
    </source>
</evidence>
<evidence type="ECO:0000256" key="6">
    <source>
        <dbReference type="ARBA" id="ARBA00022892"/>
    </source>
</evidence>
<name>A0A2T7PNN8_POMCA</name>
<dbReference type="PANTHER" id="PTHR14374:SF0">
    <property type="entry name" value="TRAFFICKING PROTEIN PARTICLE COMPLEX SUBUNIT 11"/>
    <property type="match status" value="1"/>
</dbReference>
<feature type="domain" description="Trafficking protein particle complex subunit 11 C-terminal" evidence="9">
    <location>
        <begin position="1041"/>
        <end position="1088"/>
    </location>
</feature>
<dbReference type="AlphaFoldDB" id="A0A2T7PNN8"/>
<evidence type="ECO:0000256" key="2">
    <source>
        <dbReference type="ARBA" id="ARBA00004222"/>
    </source>
</evidence>
<comment type="similarity">
    <text evidence="3">Belongs to the TRAPPC11 family.</text>
</comment>
<sequence>MCRQQMAWASELPAELLCRPVGLVVLTGLDTTYNAVHKAVWDSFCNNRRPDRVPLHFRSLGADHVYPKCKSKRTSYEWYIPKGILKTGWMKKHLYEIPAVVVIFFDLDWDEPLWKERQMECSTRVEIVRNSLQGRGTKIAVVLLQKTAPLPPGEDVVAAERAATFCSACDISAKSLYVLPQTDHLLGYTIRLENAFYELAQSYYHTEARKVKSHKDFLNKTTHQLLFVRHQFKTAFFNELKQDTHTALKHYKQAYGHILEQRMHDTNMLEIKTIAGFVNYKICRLSFQHNVPLDAIAQFRKHIDFFKNRAGIPELAFEHSAWMSRQFQVFGDLFDEAIKLGLTAIQTQHPGFYYQQAANHAIFRKQLCHGLCVEQEGKVQHSILDGLESLDFYGQRPWRQGHQSIEPPDVHREKEGIAALQALERKVDHSWMVIPLLSSAVAQFRKYKSPRMKRYLMVQMGEEYFHAKDYGKALMLLNKVMWDYRAERWWPLLTAILETSLKCAYLTARVQEYVSNCMELIGEHSQCTQDKKARIQLNLIQVLSHETPSSEPGLDQSCVEQAARLWGELKSHPSVFTIEMQGLIPFVECKARFVNEVVAADAEVELEVCLKVTSPLSVQFTKLNLQFSNQVYNQYCEVVDNHDTTAASASKDECNSDDLHLEPGHPRLYHFSFLPSKEDVGGQIEISSITLEMGSENGCCATLRWIGAGVGEIVGRPPLVPRSSRKASGGSLNWDTFQSFPTIRVTPRQAQVELVLDHQPPCLLNEFYSISVTVTNIEVTDIHATRLSLGLHQGVDTADSATHISVENPDFDGKIHSKRIEVDIGTLKKGEKVTQRFFIKCLQSGTRTFSVKVDYNIDAKMQRQTVSCACHKEETISINTVTPFEVSLRLESLKFEAVEAVHAEEPFLLMTEIRCTAPWPVEIKASSILLNQFIKTASDVFESQLEGVKLNRQECGAECLCLVAAACVQPSVAMGTYTLHWRRQGEDLPYVTSTFSLPVVNIEHIPIAVHLQLPAFGRVKTLLPLTYTIRNRTPYVQELEVNMESTDNFMFSGNKQTRFRVLPSEEHQLLYNFFPLVAGQVVLPRLHVNMLRYPGTMDDLVHSMLPSHIFIRVGYSPSNSVKTFIREQRYRHVNFWINVRK</sequence>
<dbReference type="STRING" id="400727.A0A2T7PNN8"/>
<dbReference type="EMBL" id="PZQS01000003">
    <property type="protein sequence ID" value="PVD34977.1"/>
    <property type="molecule type" value="Genomic_DNA"/>
</dbReference>
<comment type="function">
    <text evidence="1">Involved in endoplasmic reticulum to Golgi apparatus trafficking at a very early stage.</text>
</comment>
<keyword evidence="6" id="KW-0931">ER-Golgi transport</keyword>
<reference evidence="10 11" key="1">
    <citation type="submission" date="2018-04" db="EMBL/GenBank/DDBJ databases">
        <title>The genome of golden apple snail Pomacea canaliculata provides insight into stress tolerance and invasive adaptation.</title>
        <authorList>
            <person name="Liu C."/>
            <person name="Liu B."/>
            <person name="Ren Y."/>
            <person name="Zhang Y."/>
            <person name="Wang H."/>
            <person name="Li S."/>
            <person name="Jiang F."/>
            <person name="Yin L."/>
            <person name="Zhang G."/>
            <person name="Qian W."/>
            <person name="Fan W."/>
        </authorList>
    </citation>
    <scope>NUCLEOTIDE SEQUENCE [LARGE SCALE GENOMIC DNA]</scope>
    <source>
        <strain evidence="10">SZHN2017</strain>
        <tissue evidence="10">Muscle</tissue>
    </source>
</reference>
<evidence type="ECO:0000259" key="8">
    <source>
        <dbReference type="Pfam" id="PF11817"/>
    </source>
</evidence>
<comment type="caution">
    <text evidence="10">The sequence shown here is derived from an EMBL/GenBank/DDBJ whole genome shotgun (WGS) entry which is preliminary data.</text>
</comment>
<dbReference type="OrthoDB" id="6278596at2759"/>
<proteinExistence type="inferred from homology"/>
<evidence type="ECO:0000256" key="3">
    <source>
        <dbReference type="ARBA" id="ARBA00007051"/>
    </source>
</evidence>
<comment type="subcellular location">
    <subcellularLocation>
        <location evidence="2">Golgi apparatus</location>
        <location evidence="2">cis-Golgi network</location>
    </subcellularLocation>
</comment>
<keyword evidence="11" id="KW-1185">Reference proteome</keyword>
<protein>
    <recommendedName>
        <fullName evidence="4">Trafficking protein particle complex subunit 11</fullName>
    </recommendedName>
</protein>
<dbReference type="InterPro" id="IPR021773">
    <property type="entry name" value="TPC11"/>
</dbReference>
<dbReference type="GO" id="GO:0016192">
    <property type="term" value="P:vesicle-mediated transport"/>
    <property type="evidence" value="ECO:0007669"/>
    <property type="project" value="UniProtKB-KW"/>
</dbReference>
<dbReference type="InterPro" id="IPR025876">
    <property type="entry name" value="TRAPPC11_C"/>
</dbReference>
<dbReference type="PANTHER" id="PTHR14374">
    <property type="entry name" value="FOIE GRAS"/>
    <property type="match status" value="1"/>
</dbReference>
<evidence type="ECO:0000256" key="5">
    <source>
        <dbReference type="ARBA" id="ARBA00022448"/>
    </source>
</evidence>
<dbReference type="Pfam" id="PF12742">
    <property type="entry name" value="Gryzun-like"/>
    <property type="match status" value="1"/>
</dbReference>
<evidence type="ECO:0000256" key="4">
    <source>
        <dbReference type="ARBA" id="ARBA00021520"/>
    </source>
</evidence>
<feature type="domain" description="Trafficking protein particle complex subunit 11" evidence="8">
    <location>
        <begin position="267"/>
        <end position="521"/>
    </location>
</feature>
<gene>
    <name evidence="10" type="ORF">C0Q70_06258</name>
</gene>
<accession>A0A2T7PNN8</accession>
<evidence type="ECO:0000256" key="7">
    <source>
        <dbReference type="ARBA" id="ARBA00023034"/>
    </source>
</evidence>
<keyword evidence="7" id="KW-0333">Golgi apparatus</keyword>
<organism evidence="10 11">
    <name type="scientific">Pomacea canaliculata</name>
    <name type="common">Golden apple snail</name>
    <dbReference type="NCBI Taxonomy" id="400727"/>
    <lineage>
        <taxon>Eukaryota</taxon>
        <taxon>Metazoa</taxon>
        <taxon>Spiralia</taxon>
        <taxon>Lophotrochozoa</taxon>
        <taxon>Mollusca</taxon>
        <taxon>Gastropoda</taxon>
        <taxon>Caenogastropoda</taxon>
        <taxon>Architaenioglossa</taxon>
        <taxon>Ampullarioidea</taxon>
        <taxon>Ampullariidae</taxon>
        <taxon>Pomacea</taxon>
    </lineage>
</organism>
<keyword evidence="5" id="KW-0813">Transport</keyword>
<evidence type="ECO:0000256" key="1">
    <source>
        <dbReference type="ARBA" id="ARBA00001995"/>
    </source>
</evidence>
<dbReference type="Pfam" id="PF11817">
    <property type="entry name" value="Foie-gras_1"/>
    <property type="match status" value="1"/>
</dbReference>